<proteinExistence type="predicted"/>
<organism evidence="2 3">
    <name type="scientific">Phenylobacterium kunshanense</name>
    <dbReference type="NCBI Taxonomy" id="1445034"/>
    <lineage>
        <taxon>Bacteria</taxon>
        <taxon>Pseudomonadati</taxon>
        <taxon>Pseudomonadota</taxon>
        <taxon>Alphaproteobacteria</taxon>
        <taxon>Caulobacterales</taxon>
        <taxon>Caulobacteraceae</taxon>
        <taxon>Phenylobacterium</taxon>
    </lineage>
</organism>
<keyword evidence="1" id="KW-1133">Transmembrane helix</keyword>
<keyword evidence="3" id="KW-1185">Reference proteome</keyword>
<dbReference type="EMBL" id="QFYS01000005">
    <property type="protein sequence ID" value="RAK64878.1"/>
    <property type="molecule type" value="Genomic_DNA"/>
</dbReference>
<sequence length="134" mass="13515">MAAPRTSLGGLLSEALINLVVAGALVALATVARAALASQLGLLSPFMIYVAAVLVAGLVRGAFCGAMVMLGGGLLGLRLFLSPDGVAAPGSMIALMVFWGVSAPVLVTANELRVQLTRAMARLSAALDRNGRVA</sequence>
<dbReference type="AlphaFoldDB" id="A0A328BIM3"/>
<evidence type="ECO:0000313" key="3">
    <source>
        <dbReference type="Proteomes" id="UP000249524"/>
    </source>
</evidence>
<gene>
    <name evidence="2" type="ORF">DJ019_12765</name>
</gene>
<protein>
    <submittedName>
        <fullName evidence="2">Uncharacterized protein</fullName>
    </submittedName>
</protein>
<feature type="transmembrane region" description="Helical" evidence="1">
    <location>
        <begin position="48"/>
        <end position="72"/>
    </location>
</feature>
<evidence type="ECO:0000256" key="1">
    <source>
        <dbReference type="SAM" id="Phobius"/>
    </source>
</evidence>
<evidence type="ECO:0000313" key="2">
    <source>
        <dbReference type="EMBL" id="RAK64878.1"/>
    </source>
</evidence>
<keyword evidence="1" id="KW-0472">Membrane</keyword>
<keyword evidence="1" id="KW-0812">Transmembrane</keyword>
<dbReference type="Proteomes" id="UP000249524">
    <property type="component" value="Unassembled WGS sequence"/>
</dbReference>
<feature type="transmembrane region" description="Helical" evidence="1">
    <location>
        <begin position="15"/>
        <end position="36"/>
    </location>
</feature>
<comment type="caution">
    <text evidence="2">The sequence shown here is derived from an EMBL/GenBank/DDBJ whole genome shotgun (WGS) entry which is preliminary data.</text>
</comment>
<name>A0A328BIM3_9CAUL</name>
<accession>A0A328BIM3</accession>
<feature type="transmembrane region" description="Helical" evidence="1">
    <location>
        <begin position="92"/>
        <end position="112"/>
    </location>
</feature>
<reference evidence="2 3" key="1">
    <citation type="submission" date="2018-05" db="EMBL/GenBank/DDBJ databases">
        <authorList>
            <person name="Lanie J.A."/>
            <person name="Ng W.-L."/>
            <person name="Kazmierczak K.M."/>
            <person name="Andrzejewski T.M."/>
            <person name="Davidsen T.M."/>
            <person name="Wayne K.J."/>
            <person name="Tettelin H."/>
            <person name="Glass J.I."/>
            <person name="Rusch D."/>
            <person name="Podicherti R."/>
            <person name="Tsui H.-C.T."/>
            <person name="Winkler M.E."/>
        </authorList>
    </citation>
    <scope>NUCLEOTIDE SEQUENCE [LARGE SCALE GENOMIC DNA]</scope>
    <source>
        <strain evidence="2 3">BUT-10</strain>
    </source>
</reference>